<dbReference type="Proteomes" id="UP000652761">
    <property type="component" value="Unassembled WGS sequence"/>
</dbReference>
<proteinExistence type="predicted"/>
<organism evidence="1 2">
    <name type="scientific">Colocasia esculenta</name>
    <name type="common">Wild taro</name>
    <name type="synonym">Arum esculentum</name>
    <dbReference type="NCBI Taxonomy" id="4460"/>
    <lineage>
        <taxon>Eukaryota</taxon>
        <taxon>Viridiplantae</taxon>
        <taxon>Streptophyta</taxon>
        <taxon>Embryophyta</taxon>
        <taxon>Tracheophyta</taxon>
        <taxon>Spermatophyta</taxon>
        <taxon>Magnoliopsida</taxon>
        <taxon>Liliopsida</taxon>
        <taxon>Araceae</taxon>
        <taxon>Aroideae</taxon>
        <taxon>Colocasieae</taxon>
        <taxon>Colocasia</taxon>
    </lineage>
</organism>
<evidence type="ECO:0000313" key="2">
    <source>
        <dbReference type="Proteomes" id="UP000652761"/>
    </source>
</evidence>
<comment type="caution">
    <text evidence="1">The sequence shown here is derived from an EMBL/GenBank/DDBJ whole genome shotgun (WGS) entry which is preliminary data.</text>
</comment>
<gene>
    <name evidence="1" type="ORF">Taro_017479</name>
</gene>
<protein>
    <submittedName>
        <fullName evidence="1">Uncharacterized protein</fullName>
    </submittedName>
</protein>
<dbReference type="AlphaFoldDB" id="A0A843URH2"/>
<sequence length="94" mass="10676">MLQLAALSPSRCLCISSASENPSWYPRTPRRRLGIPCRSLPSRSTVSRWYFQLSPSSVTFKVVSTHANIQCLRGCWLVLPSYSLLKLSHQLLIR</sequence>
<evidence type="ECO:0000313" key="1">
    <source>
        <dbReference type="EMBL" id="MQL84966.1"/>
    </source>
</evidence>
<name>A0A843URH2_COLES</name>
<keyword evidence="2" id="KW-1185">Reference proteome</keyword>
<dbReference type="EMBL" id="NMUH01000798">
    <property type="protein sequence ID" value="MQL84966.1"/>
    <property type="molecule type" value="Genomic_DNA"/>
</dbReference>
<accession>A0A843URH2</accession>
<reference evidence="1" key="1">
    <citation type="submission" date="2017-07" db="EMBL/GenBank/DDBJ databases">
        <title>Taro Niue Genome Assembly and Annotation.</title>
        <authorList>
            <person name="Atibalentja N."/>
            <person name="Keating K."/>
            <person name="Fields C.J."/>
        </authorList>
    </citation>
    <scope>NUCLEOTIDE SEQUENCE</scope>
    <source>
        <strain evidence="1">Niue_2</strain>
        <tissue evidence="1">Leaf</tissue>
    </source>
</reference>